<proteinExistence type="predicted"/>
<protein>
    <submittedName>
        <fullName evidence="1">Uncharacterized protein</fullName>
    </submittedName>
</protein>
<dbReference type="AlphaFoldDB" id="A0A0E9PN29"/>
<name>A0A0E9PN29_ANGAN</name>
<accession>A0A0E9PN29</accession>
<dbReference type="EMBL" id="GBXM01102865">
    <property type="protein sequence ID" value="JAH05712.1"/>
    <property type="molecule type" value="Transcribed_RNA"/>
</dbReference>
<organism evidence="1">
    <name type="scientific">Anguilla anguilla</name>
    <name type="common">European freshwater eel</name>
    <name type="synonym">Muraena anguilla</name>
    <dbReference type="NCBI Taxonomy" id="7936"/>
    <lineage>
        <taxon>Eukaryota</taxon>
        <taxon>Metazoa</taxon>
        <taxon>Chordata</taxon>
        <taxon>Craniata</taxon>
        <taxon>Vertebrata</taxon>
        <taxon>Euteleostomi</taxon>
        <taxon>Actinopterygii</taxon>
        <taxon>Neopterygii</taxon>
        <taxon>Teleostei</taxon>
        <taxon>Anguilliformes</taxon>
        <taxon>Anguillidae</taxon>
        <taxon>Anguilla</taxon>
    </lineage>
</organism>
<evidence type="ECO:0000313" key="1">
    <source>
        <dbReference type="EMBL" id="JAH05712.1"/>
    </source>
</evidence>
<sequence>MMIGVIINRNLIPPSRDLERRTFCQALSILIYV</sequence>
<reference evidence="1" key="1">
    <citation type="submission" date="2014-11" db="EMBL/GenBank/DDBJ databases">
        <authorList>
            <person name="Amaro Gonzalez C."/>
        </authorList>
    </citation>
    <scope>NUCLEOTIDE SEQUENCE</scope>
</reference>
<reference evidence="1" key="2">
    <citation type="journal article" date="2015" name="Fish Shellfish Immunol.">
        <title>Early steps in the European eel (Anguilla anguilla)-Vibrio vulnificus interaction in the gills: Role of the RtxA13 toxin.</title>
        <authorList>
            <person name="Callol A."/>
            <person name="Pajuelo D."/>
            <person name="Ebbesson L."/>
            <person name="Teles M."/>
            <person name="MacKenzie S."/>
            <person name="Amaro C."/>
        </authorList>
    </citation>
    <scope>NUCLEOTIDE SEQUENCE</scope>
</reference>